<dbReference type="SMART" id="SM00382">
    <property type="entry name" value="AAA"/>
    <property type="match status" value="2"/>
</dbReference>
<dbReference type="Pfam" id="PF00005">
    <property type="entry name" value="ABC_tran"/>
    <property type="match status" value="2"/>
</dbReference>
<accession>A0ABR3BL92</accession>
<feature type="transmembrane region" description="Helical" evidence="9">
    <location>
        <begin position="1178"/>
        <end position="1198"/>
    </location>
</feature>
<feature type="transmembrane region" description="Helical" evidence="9">
    <location>
        <begin position="1330"/>
        <end position="1351"/>
    </location>
</feature>
<dbReference type="InterPro" id="IPR013525">
    <property type="entry name" value="ABC2_TM"/>
</dbReference>
<keyword evidence="12" id="KW-1185">Reference proteome</keyword>
<feature type="transmembrane region" description="Helical" evidence="9">
    <location>
        <begin position="550"/>
        <end position="571"/>
    </location>
</feature>
<comment type="caution">
    <text evidence="11">The sequence shown here is derived from an EMBL/GenBank/DDBJ whole genome shotgun (WGS) entry which is preliminary data.</text>
</comment>
<dbReference type="SUPFAM" id="SSF52540">
    <property type="entry name" value="P-loop containing nucleoside triphosphate hydrolases"/>
    <property type="match status" value="2"/>
</dbReference>
<dbReference type="InterPro" id="IPR017871">
    <property type="entry name" value="ABC_transporter-like_CS"/>
</dbReference>
<evidence type="ECO:0000256" key="3">
    <source>
        <dbReference type="ARBA" id="ARBA00022692"/>
    </source>
</evidence>
<feature type="compositionally biased region" description="Basic and acidic residues" evidence="8">
    <location>
        <begin position="433"/>
        <end position="445"/>
    </location>
</feature>
<feature type="transmembrane region" description="Helical" evidence="9">
    <location>
        <begin position="1101"/>
        <end position="1119"/>
    </location>
</feature>
<reference evidence="11" key="2">
    <citation type="submission" date="2024-01" db="EMBL/GenBank/DDBJ databases">
        <title>Comparative genomics of Cryptococcus and Kwoniella reveals pathogenesis evolution and contrasting modes of karyotype evolution via chromosome fusion or intercentromeric recombination.</title>
        <authorList>
            <person name="Coelho M.A."/>
            <person name="David-Palma M."/>
            <person name="Shea T."/>
            <person name="Bowers K."/>
            <person name="Mcginley-Smith S."/>
            <person name="Mohammad A.W."/>
            <person name="Gnirke A."/>
            <person name="Yurkov A.M."/>
            <person name="Nowrousian M."/>
            <person name="Sun S."/>
            <person name="Cuomo C.A."/>
            <person name="Heitman J."/>
        </authorList>
    </citation>
    <scope>NUCLEOTIDE SEQUENCE</scope>
    <source>
        <strain evidence="11">IND107</strain>
    </source>
</reference>
<reference evidence="11" key="1">
    <citation type="submission" date="2015-01" db="EMBL/GenBank/DDBJ databases">
        <authorList>
            <consortium name="The Broad Institute Genomics Platform"/>
            <person name="Cuomo C."/>
            <person name="Litvintseva A."/>
            <person name="Chen Y."/>
            <person name="Heitman J."/>
            <person name="Sun S."/>
            <person name="Springer D."/>
            <person name="Dromer F."/>
            <person name="Young S."/>
            <person name="Zeng Q."/>
            <person name="Gargeya S."/>
            <person name="Abouelleil A."/>
            <person name="Alvarado L."/>
            <person name="Chapman S.B."/>
            <person name="Gainer-Dewar J."/>
            <person name="Goldberg J."/>
            <person name="Griggs A."/>
            <person name="Gujja S."/>
            <person name="Hansen M."/>
            <person name="Howarth C."/>
            <person name="Imamovic A."/>
            <person name="Larimer J."/>
            <person name="Murphy C."/>
            <person name="Naylor J."/>
            <person name="Pearson M."/>
            <person name="Priest M."/>
            <person name="Roberts A."/>
            <person name="Saif S."/>
            <person name="Shea T."/>
            <person name="Sykes S."/>
            <person name="Wortman J."/>
            <person name="Nusbaum C."/>
            <person name="Birren B."/>
        </authorList>
    </citation>
    <scope>NUCLEOTIDE SEQUENCE</scope>
    <source>
        <strain evidence="11">IND107</strain>
    </source>
</reference>
<feature type="domain" description="ABC transporter" evidence="10">
    <location>
        <begin position="757"/>
        <end position="1010"/>
    </location>
</feature>
<organism evidence="11 12">
    <name type="scientific">Cryptococcus tetragattii IND107</name>
    <dbReference type="NCBI Taxonomy" id="1296105"/>
    <lineage>
        <taxon>Eukaryota</taxon>
        <taxon>Fungi</taxon>
        <taxon>Dikarya</taxon>
        <taxon>Basidiomycota</taxon>
        <taxon>Agaricomycotina</taxon>
        <taxon>Tremellomycetes</taxon>
        <taxon>Tremellales</taxon>
        <taxon>Cryptococcaceae</taxon>
        <taxon>Cryptococcus</taxon>
        <taxon>Cryptococcus gattii species complex</taxon>
    </lineage>
</organism>
<evidence type="ECO:0000256" key="8">
    <source>
        <dbReference type="SAM" id="MobiDB-lite"/>
    </source>
</evidence>
<evidence type="ECO:0000313" key="11">
    <source>
        <dbReference type="EMBL" id="KAL0242181.1"/>
    </source>
</evidence>
<keyword evidence="7 9" id="KW-0472">Membrane</keyword>
<evidence type="ECO:0000256" key="5">
    <source>
        <dbReference type="ARBA" id="ARBA00022840"/>
    </source>
</evidence>
<feature type="transmembrane region" description="Helical" evidence="9">
    <location>
        <begin position="696"/>
        <end position="721"/>
    </location>
</feature>
<feature type="transmembrane region" description="Helical" evidence="9">
    <location>
        <begin position="1139"/>
        <end position="1157"/>
    </location>
</feature>
<evidence type="ECO:0000256" key="9">
    <source>
        <dbReference type="SAM" id="Phobius"/>
    </source>
</evidence>
<feature type="transmembrane region" description="Helical" evidence="9">
    <location>
        <begin position="583"/>
        <end position="608"/>
    </location>
</feature>
<keyword evidence="2" id="KW-0813">Transport</keyword>
<keyword evidence="4" id="KW-0547">Nucleotide-binding</keyword>
<dbReference type="PANTHER" id="PTHR48041">
    <property type="entry name" value="ABC TRANSPORTER G FAMILY MEMBER 28"/>
    <property type="match status" value="1"/>
</dbReference>
<dbReference type="PROSITE" id="PS00211">
    <property type="entry name" value="ABC_TRANSPORTER_1"/>
    <property type="match status" value="2"/>
</dbReference>
<sequence>MQPGPSHNVEDLELVSIHQHIDLTLVPTSQLTNPLFLVEPEEQERLHRENEDWRKNTLLNLPPPLPYDLAVEKLTIGVPDRKAFPWIPNLSGVFAKRKKKDEGEPERQKKKWILRDVSCECQSGEVLAILGGSGSGKTTLLNAIANRISGLPTINGEVAYYSAERYEGLKRGMKLKKGQVKKCIGFVRQQDFLIECLTVRETLAYAAKLRLPTHLSDEAITFIVEQTIDELGLRDAADTVVGGPLRKGISGGEKRRLSIGCVLVTLPSILILDEPTSGLDAFTSYLLLLSLSQLARRGRTVILSIHAPRSDAFEIFDRIALLSKGKIVYSGLRKDCLAWFYSLGHEIERGVNPLDFLIDVSSVDNRTSENEEASIARVLSLVQAWNTRSPTHWADNLEKASKRSSTSSISIDHLSSQGNNRAEVSSNGIGEDGTSRDTDARDEQRPGLWKQTKVLTARAHRNVYRNVPQLVGFAIQAVLLGVIIGITYYQLPETPTGIQSLKNLSFQLIPGVFYLQQVFWIYKFCTDLVIFDREREDRLYDVVPYVISDFISYLIPSILSPTIYVALVYFISKLRTDNLAANLFISIASTILVQFTTQGLALLSASLLRSFSAASMLGNSLNLFQIMSSGFILTNVPVYVAWIRWISSYFYSFRIIATTQFKDRVFDCPAESNANLNQCLGNNVLNGLDFDYTINIGAWFGGLIGLAIIEYALACVVLWGLPVGGVKHASEIDSHHRGKETDVKESHMTRDKIDVSVRNLSLIWKRRGRGSLEDREKVILNDLSLDFPAGEVSAILGPSGAGKSTLLQLLAGRKLNPGPLSHFTTLGTLLFANQPTSRTTQSNVAFVEQDDDWHLPSLTVRETLTYAAILRLPDKMPKKQKIARAETVLRMLGLKDCADLPVGGALLKGISGGEKRRLSLAVQMINDPAVLVVDEPTSGLDASIALGVMHVLRDIAATGRTVIATIHQPRSDIWKLIDNVTLLAKGGTIAYTGKRSDAVQYLTSINHAMPSEFFNPADHLLDLVSIDPRVSYHDQSLTRVNGLTSQWRIKSAGHESGNEQERNGPDSAIIKCGEGTTPMRIALPVVLERHWKNLWRRKDVFFNRLVQTPLLGALFILFFQRLTHGPAGAQDRIGVTIESTSAIAFVGLLNAMSIFPADKNLYLHEAKSSARYSPATFVITYSLVEVGFELLGAFGYGAIMNVAIGMQTSARIYFEYSISIWAMVNMGESFAMIFGSWIQTEGLTVTIVSTILSLIGQVSGVISLSVPAWLAAIAWSTCVKPATRVQIINEAVGLVFHCTTEEISSGACVAQNGEQLLALFNWHDLDTAKFMGIMIAICIGWRIMAWASLAARVGGIK</sequence>
<evidence type="ECO:0000256" key="6">
    <source>
        <dbReference type="ARBA" id="ARBA00022989"/>
    </source>
</evidence>
<dbReference type="Pfam" id="PF01061">
    <property type="entry name" value="ABC2_membrane"/>
    <property type="match status" value="2"/>
</dbReference>
<keyword evidence="5" id="KW-0067">ATP-binding</keyword>
<dbReference type="Gene3D" id="3.40.50.300">
    <property type="entry name" value="P-loop containing nucleotide triphosphate hydrolases"/>
    <property type="match status" value="2"/>
</dbReference>
<dbReference type="InterPro" id="IPR003593">
    <property type="entry name" value="AAA+_ATPase"/>
</dbReference>
<feature type="region of interest" description="Disordered" evidence="8">
    <location>
        <begin position="408"/>
        <end position="445"/>
    </location>
</feature>
<dbReference type="InterPro" id="IPR027417">
    <property type="entry name" value="P-loop_NTPase"/>
</dbReference>
<evidence type="ECO:0000256" key="7">
    <source>
        <dbReference type="ARBA" id="ARBA00023136"/>
    </source>
</evidence>
<dbReference type="RefSeq" id="XP_066611563.1">
    <property type="nucleotide sequence ID" value="XM_066760259.1"/>
</dbReference>
<dbReference type="InterPro" id="IPR003439">
    <property type="entry name" value="ABC_transporter-like_ATP-bd"/>
</dbReference>
<proteinExistence type="predicted"/>
<evidence type="ECO:0000259" key="10">
    <source>
        <dbReference type="PROSITE" id="PS50893"/>
    </source>
</evidence>
<evidence type="ECO:0000256" key="4">
    <source>
        <dbReference type="ARBA" id="ARBA00022741"/>
    </source>
</evidence>
<feature type="compositionally biased region" description="Polar residues" evidence="8">
    <location>
        <begin position="417"/>
        <end position="428"/>
    </location>
</feature>
<feature type="transmembrane region" description="Helical" evidence="9">
    <location>
        <begin position="1250"/>
        <end position="1275"/>
    </location>
</feature>
<dbReference type="Proteomes" id="UP000054399">
    <property type="component" value="Unassembled WGS sequence"/>
</dbReference>
<feature type="transmembrane region" description="Helical" evidence="9">
    <location>
        <begin position="470"/>
        <end position="491"/>
    </location>
</feature>
<gene>
    <name evidence="11" type="ORF">I308_105810</name>
</gene>
<comment type="subcellular location">
    <subcellularLocation>
        <location evidence="1">Membrane</location>
        <topology evidence="1">Multi-pass membrane protein</topology>
    </subcellularLocation>
</comment>
<dbReference type="PANTHER" id="PTHR48041:SF91">
    <property type="entry name" value="ABC TRANSPORTER G FAMILY MEMBER 28"/>
    <property type="match status" value="1"/>
</dbReference>
<dbReference type="Pfam" id="PF19055">
    <property type="entry name" value="ABC2_membrane_7"/>
    <property type="match status" value="1"/>
</dbReference>
<feature type="domain" description="ABC transporter" evidence="10">
    <location>
        <begin position="97"/>
        <end position="349"/>
    </location>
</feature>
<protein>
    <recommendedName>
        <fullName evidence="10">ABC transporter domain-containing protein</fullName>
    </recommendedName>
</protein>
<evidence type="ECO:0000256" key="2">
    <source>
        <dbReference type="ARBA" id="ARBA00022448"/>
    </source>
</evidence>
<keyword evidence="3 9" id="KW-0812">Transmembrane</keyword>
<keyword evidence="6 9" id="KW-1133">Transmembrane helix</keyword>
<evidence type="ECO:0000256" key="1">
    <source>
        <dbReference type="ARBA" id="ARBA00004141"/>
    </source>
</evidence>
<dbReference type="InterPro" id="IPR050352">
    <property type="entry name" value="ABCG_transporters"/>
</dbReference>
<dbReference type="PROSITE" id="PS50893">
    <property type="entry name" value="ABC_TRANSPORTER_2"/>
    <property type="match status" value="2"/>
</dbReference>
<dbReference type="CDD" id="cd03234">
    <property type="entry name" value="ABCG_White"/>
    <property type="match status" value="2"/>
</dbReference>
<dbReference type="EMBL" id="ATAM02000011">
    <property type="protein sequence ID" value="KAL0242181.1"/>
    <property type="molecule type" value="Genomic_DNA"/>
</dbReference>
<feature type="transmembrane region" description="Helical" evidence="9">
    <location>
        <begin position="620"/>
        <end position="642"/>
    </location>
</feature>
<evidence type="ECO:0000313" key="12">
    <source>
        <dbReference type="Proteomes" id="UP000054399"/>
    </source>
</evidence>
<dbReference type="InterPro" id="IPR043926">
    <property type="entry name" value="ABCG_dom"/>
</dbReference>
<name>A0ABR3BL92_9TREE</name>
<feature type="transmembrane region" description="Helical" evidence="9">
    <location>
        <begin position="1218"/>
        <end position="1238"/>
    </location>
</feature>
<dbReference type="GeneID" id="91992665"/>